<feature type="transmembrane region" description="Helical" evidence="1">
    <location>
        <begin position="109"/>
        <end position="137"/>
    </location>
</feature>
<gene>
    <name evidence="2" type="ORF">GBAR_LOCUS21296</name>
</gene>
<reference evidence="2" key="1">
    <citation type="submission" date="2023-03" db="EMBL/GenBank/DDBJ databases">
        <authorList>
            <person name="Steffen K."/>
            <person name="Cardenas P."/>
        </authorList>
    </citation>
    <scope>NUCLEOTIDE SEQUENCE</scope>
</reference>
<evidence type="ECO:0000313" key="3">
    <source>
        <dbReference type="Proteomes" id="UP001174909"/>
    </source>
</evidence>
<proteinExistence type="predicted"/>
<dbReference type="AlphaFoldDB" id="A0AA35SY04"/>
<accession>A0AA35SY04</accession>
<protein>
    <submittedName>
        <fullName evidence="2">Uncharacterized protein</fullName>
    </submittedName>
</protein>
<keyword evidence="1" id="KW-0812">Transmembrane</keyword>
<evidence type="ECO:0000256" key="1">
    <source>
        <dbReference type="SAM" id="Phobius"/>
    </source>
</evidence>
<dbReference type="EMBL" id="CASHTH010002982">
    <property type="protein sequence ID" value="CAI8038190.1"/>
    <property type="molecule type" value="Genomic_DNA"/>
</dbReference>
<comment type="caution">
    <text evidence="2">The sequence shown here is derived from an EMBL/GenBank/DDBJ whole genome shotgun (WGS) entry which is preliminary data.</text>
</comment>
<keyword evidence="3" id="KW-1185">Reference proteome</keyword>
<keyword evidence="1" id="KW-1133">Transmembrane helix</keyword>
<evidence type="ECO:0000313" key="2">
    <source>
        <dbReference type="EMBL" id="CAI8038190.1"/>
    </source>
</evidence>
<organism evidence="2 3">
    <name type="scientific">Geodia barretti</name>
    <name type="common">Barrett's horny sponge</name>
    <dbReference type="NCBI Taxonomy" id="519541"/>
    <lineage>
        <taxon>Eukaryota</taxon>
        <taxon>Metazoa</taxon>
        <taxon>Porifera</taxon>
        <taxon>Demospongiae</taxon>
        <taxon>Heteroscleromorpha</taxon>
        <taxon>Tetractinellida</taxon>
        <taxon>Astrophorina</taxon>
        <taxon>Geodiidae</taxon>
        <taxon>Geodia</taxon>
    </lineage>
</organism>
<name>A0AA35SY04_GEOBA</name>
<keyword evidence="1" id="KW-0472">Membrane</keyword>
<feature type="non-terminal residue" evidence="2">
    <location>
        <position position="146"/>
    </location>
</feature>
<sequence length="146" mass="15722">MENSHRRVEGLSTPLLPPGYTRCSSTAATNSSEEDAVSLCEDDCSEAMSECQQDWLFLTDLVDSTPDLPPLPANCSNMLEVECVSINAGDDTVMEDCLPDSSTDTRTTLIIIVICLCLGIPILLCAVLLVATTLCYCRSSEPPRGD</sequence>
<dbReference type="Proteomes" id="UP001174909">
    <property type="component" value="Unassembled WGS sequence"/>
</dbReference>